<feature type="compositionally biased region" description="Polar residues" evidence="1">
    <location>
        <begin position="344"/>
        <end position="371"/>
    </location>
</feature>
<proteinExistence type="predicted"/>
<dbReference type="PANTHER" id="PTHR33246:SF51">
    <property type="entry name" value="MYB_SANT-LIKE DOMAIN-CONTAINING PROTEIN"/>
    <property type="match status" value="1"/>
</dbReference>
<sequence length="404" mass="44721">MSQTTHHTWDHRRGRMTLLILPAPCPLAPGYELRVASSWVFRQHVKYGFNKDQKVYFMSDQTAGGSSLKKIATELTKITAVMENQSNLHPALKAPTFTPFKAPGPESNSLDWVFVLRMHFCSRVVFYVLKQVNPANQTPEWRQDNLAVVLVLASTVDPCNLCFIRNFKEDAAGMLAALRAAHQDSSTGGRMYWLRKLVLSRMSGDNVKSHIDEMVGYTKLLNSLISTSNPLTADKVHAAALLISLLDEWLHCVSLLMNKERVMSAKVVTALKQEAYRRKLCNEDSSNPTSASSAKTPKLPTKDNRDKTQTSQTRFCTFCKKEGHSLSHCCQTARVFCDHKSNHPAKSNTTPGRNNSAQPTATAGRTSTTPLGGTAHKSEPYFSGLELEVTASNTVCSLFASRAA</sequence>
<evidence type="ECO:0000256" key="1">
    <source>
        <dbReference type="SAM" id="MobiDB-lite"/>
    </source>
</evidence>
<dbReference type="AlphaFoldDB" id="A0A2N5ULA2"/>
<accession>A0A2N5ULA2</accession>
<feature type="compositionally biased region" description="Polar residues" evidence="1">
    <location>
        <begin position="283"/>
        <end position="295"/>
    </location>
</feature>
<name>A0A2N5ULA2_9BASI</name>
<comment type="caution">
    <text evidence="2">The sequence shown here is derived from an EMBL/GenBank/DDBJ whole genome shotgun (WGS) entry which is preliminary data.</text>
</comment>
<evidence type="ECO:0000313" key="3">
    <source>
        <dbReference type="Proteomes" id="UP000235392"/>
    </source>
</evidence>
<protein>
    <submittedName>
        <fullName evidence="2">Uncharacterized protein</fullName>
    </submittedName>
</protein>
<dbReference type="EMBL" id="PGCI01000127">
    <property type="protein sequence ID" value="PLW38525.1"/>
    <property type="molecule type" value="Genomic_DNA"/>
</dbReference>
<dbReference type="Proteomes" id="UP000235392">
    <property type="component" value="Unassembled WGS sequence"/>
</dbReference>
<reference evidence="2 3" key="1">
    <citation type="submission" date="2017-11" db="EMBL/GenBank/DDBJ databases">
        <title>De novo assembly and phasing of dikaryotic genomes from two isolates of Puccinia coronata f. sp. avenae, the causal agent of oat crown rust.</title>
        <authorList>
            <person name="Miller M.E."/>
            <person name="Zhang Y."/>
            <person name="Omidvar V."/>
            <person name="Sperschneider J."/>
            <person name="Schwessinger B."/>
            <person name="Raley C."/>
            <person name="Palmer J.M."/>
            <person name="Garnica D."/>
            <person name="Upadhyaya N."/>
            <person name="Rathjen J."/>
            <person name="Taylor J.M."/>
            <person name="Park R.F."/>
            <person name="Dodds P.N."/>
            <person name="Hirsch C.D."/>
            <person name="Kianian S.F."/>
            <person name="Figueroa M."/>
        </authorList>
    </citation>
    <scope>NUCLEOTIDE SEQUENCE [LARGE SCALE GENOMIC DNA]</scope>
    <source>
        <strain evidence="2">12SD80</strain>
    </source>
</reference>
<organism evidence="2 3">
    <name type="scientific">Puccinia coronata f. sp. avenae</name>
    <dbReference type="NCBI Taxonomy" id="200324"/>
    <lineage>
        <taxon>Eukaryota</taxon>
        <taxon>Fungi</taxon>
        <taxon>Dikarya</taxon>
        <taxon>Basidiomycota</taxon>
        <taxon>Pucciniomycotina</taxon>
        <taxon>Pucciniomycetes</taxon>
        <taxon>Pucciniales</taxon>
        <taxon>Pucciniaceae</taxon>
        <taxon>Puccinia</taxon>
    </lineage>
</organism>
<evidence type="ECO:0000313" key="2">
    <source>
        <dbReference type="EMBL" id="PLW38525.1"/>
    </source>
</evidence>
<gene>
    <name evidence="2" type="ORF">PCASD_13761</name>
</gene>
<dbReference type="PANTHER" id="PTHR33246">
    <property type="entry name" value="CCHC-TYPE DOMAIN-CONTAINING PROTEIN"/>
    <property type="match status" value="1"/>
</dbReference>
<feature type="region of interest" description="Disordered" evidence="1">
    <location>
        <begin position="281"/>
        <end position="307"/>
    </location>
</feature>
<feature type="region of interest" description="Disordered" evidence="1">
    <location>
        <begin position="342"/>
        <end position="377"/>
    </location>
</feature>